<accession>A0A558A7Y7</accession>
<gene>
    <name evidence="2" type="ORF">FNH06_20540</name>
</gene>
<name>A0A558A7Y7_9PSEU</name>
<keyword evidence="3" id="KW-1185">Reference proteome</keyword>
<dbReference type="OrthoDB" id="3634024at2"/>
<sequence>MSTVPVADQQAHEPPAPGRVTGPEGALTCAQPADPAKVNNNHTDIPAPVELEQHAGTDSVPSKQPRSQVGARGAGRNLVVRGVRRDPPNMRKLARVVASLAASMLAEETGQQPVCSEPDASAASPRNGHRDAA</sequence>
<dbReference type="EMBL" id="VJZA01000036">
    <property type="protein sequence ID" value="TVT20371.1"/>
    <property type="molecule type" value="Genomic_DNA"/>
</dbReference>
<feature type="region of interest" description="Disordered" evidence="1">
    <location>
        <begin position="1"/>
        <end position="87"/>
    </location>
</feature>
<dbReference type="RefSeq" id="WP_144641327.1">
    <property type="nucleotide sequence ID" value="NZ_BNAX01000011.1"/>
</dbReference>
<evidence type="ECO:0000256" key="1">
    <source>
        <dbReference type="SAM" id="MobiDB-lite"/>
    </source>
</evidence>
<evidence type="ECO:0000313" key="2">
    <source>
        <dbReference type="EMBL" id="TVT20371.1"/>
    </source>
</evidence>
<organism evidence="2 3">
    <name type="scientific">Amycolatopsis acidiphila</name>
    <dbReference type="NCBI Taxonomy" id="715473"/>
    <lineage>
        <taxon>Bacteria</taxon>
        <taxon>Bacillati</taxon>
        <taxon>Actinomycetota</taxon>
        <taxon>Actinomycetes</taxon>
        <taxon>Pseudonocardiales</taxon>
        <taxon>Pseudonocardiaceae</taxon>
        <taxon>Amycolatopsis</taxon>
    </lineage>
</organism>
<evidence type="ECO:0000313" key="3">
    <source>
        <dbReference type="Proteomes" id="UP000318578"/>
    </source>
</evidence>
<feature type="region of interest" description="Disordered" evidence="1">
    <location>
        <begin position="106"/>
        <end position="133"/>
    </location>
</feature>
<reference evidence="2 3" key="1">
    <citation type="submission" date="2019-07" db="EMBL/GenBank/DDBJ databases">
        <title>New species of Amycolatopsis and Streptomyces.</title>
        <authorList>
            <person name="Duangmal K."/>
            <person name="Teo W.F.A."/>
            <person name="Lipun K."/>
        </authorList>
    </citation>
    <scope>NUCLEOTIDE SEQUENCE [LARGE SCALE GENOMIC DNA]</scope>
    <source>
        <strain evidence="2 3">JCM 30562</strain>
    </source>
</reference>
<dbReference type="AlphaFoldDB" id="A0A558A7Y7"/>
<dbReference type="Proteomes" id="UP000318578">
    <property type="component" value="Unassembled WGS sequence"/>
</dbReference>
<comment type="caution">
    <text evidence="2">The sequence shown here is derived from an EMBL/GenBank/DDBJ whole genome shotgun (WGS) entry which is preliminary data.</text>
</comment>
<protein>
    <submittedName>
        <fullName evidence="2">Uncharacterized protein</fullName>
    </submittedName>
</protein>
<proteinExistence type="predicted"/>